<dbReference type="Gene3D" id="3.90.190.10">
    <property type="entry name" value="Protein tyrosine phosphatase superfamily"/>
    <property type="match status" value="1"/>
</dbReference>
<feature type="domain" description="Phosphatase tensin-type" evidence="3">
    <location>
        <begin position="1"/>
        <end position="154"/>
    </location>
</feature>
<name>A0A3P7Y6H8_9TREM</name>
<dbReference type="InterPro" id="IPR029021">
    <property type="entry name" value="Prot-tyrosine_phosphatase-like"/>
</dbReference>
<gene>
    <name evidence="4" type="ORF">SCUD_LOCUS3547</name>
</gene>
<dbReference type="InterPro" id="IPR003595">
    <property type="entry name" value="Tyr_Pase_cat"/>
</dbReference>
<dbReference type="InterPro" id="IPR029023">
    <property type="entry name" value="Tensin_phosphatase"/>
</dbReference>
<dbReference type="Proteomes" id="UP000279833">
    <property type="component" value="Unassembled WGS sequence"/>
</dbReference>
<dbReference type="SMART" id="SM00404">
    <property type="entry name" value="PTPc_motif"/>
    <property type="match status" value="1"/>
</dbReference>
<dbReference type="Pfam" id="PF22785">
    <property type="entry name" value="Tc-R-P"/>
    <property type="match status" value="1"/>
</dbReference>
<keyword evidence="1" id="KW-0378">Hydrolase</keyword>
<evidence type="ECO:0000313" key="5">
    <source>
        <dbReference type="Proteomes" id="UP000279833"/>
    </source>
</evidence>
<dbReference type="SUPFAM" id="SSF52799">
    <property type="entry name" value="(Phosphotyrosine protein) phosphatases II"/>
    <property type="match status" value="1"/>
</dbReference>
<keyword evidence="5" id="KW-1185">Reference proteome</keyword>
<accession>A0A3P7Y6H8</accession>
<dbReference type="AlphaFoldDB" id="A0A3P7Y6H8"/>
<dbReference type="EMBL" id="UZAK01004065">
    <property type="protein sequence ID" value="VDO82691.1"/>
    <property type="molecule type" value="Genomic_DNA"/>
</dbReference>
<evidence type="ECO:0000259" key="2">
    <source>
        <dbReference type="PROSITE" id="PS50056"/>
    </source>
</evidence>
<reference evidence="4 5" key="1">
    <citation type="submission" date="2018-11" db="EMBL/GenBank/DDBJ databases">
        <authorList>
            <consortium name="Pathogen Informatics"/>
        </authorList>
    </citation>
    <scope>NUCLEOTIDE SEQUENCE [LARGE SCALE GENOMIC DNA]</scope>
    <source>
        <strain>Dakar</strain>
        <strain evidence="5">Senegal</strain>
    </source>
</reference>
<dbReference type="GO" id="GO:0005829">
    <property type="term" value="C:cytosol"/>
    <property type="evidence" value="ECO:0007669"/>
    <property type="project" value="TreeGrafter"/>
</dbReference>
<dbReference type="PANTHER" id="PTHR12305">
    <property type="entry name" value="PHOSPHATASE WITH HOMOLOGY TO TENSIN"/>
    <property type="match status" value="1"/>
</dbReference>
<dbReference type="PROSITE" id="PS51181">
    <property type="entry name" value="PPASE_TENSIN"/>
    <property type="match status" value="1"/>
</dbReference>
<feature type="domain" description="Tyrosine specific protein phosphatases" evidence="2">
    <location>
        <begin position="68"/>
        <end position="128"/>
    </location>
</feature>
<proteinExistence type="predicted"/>
<dbReference type="PROSITE" id="PS50056">
    <property type="entry name" value="TYR_PHOSPHATASE_2"/>
    <property type="match status" value="1"/>
</dbReference>
<evidence type="ECO:0000259" key="3">
    <source>
        <dbReference type="PROSITE" id="PS51181"/>
    </source>
</evidence>
<dbReference type="GO" id="GO:0016314">
    <property type="term" value="F:phosphatidylinositol-3,4,5-trisphosphate 3-phosphatase activity"/>
    <property type="evidence" value="ECO:0007669"/>
    <property type="project" value="TreeGrafter"/>
</dbReference>
<organism evidence="4 5">
    <name type="scientific">Schistosoma curassoni</name>
    <dbReference type="NCBI Taxonomy" id="6186"/>
    <lineage>
        <taxon>Eukaryota</taxon>
        <taxon>Metazoa</taxon>
        <taxon>Spiralia</taxon>
        <taxon>Lophotrochozoa</taxon>
        <taxon>Platyhelminthes</taxon>
        <taxon>Trematoda</taxon>
        <taxon>Digenea</taxon>
        <taxon>Strigeidida</taxon>
        <taxon>Schistosomatoidea</taxon>
        <taxon>Schistosomatidae</taxon>
        <taxon>Schistosoma</taxon>
    </lineage>
</organism>
<dbReference type="PANTHER" id="PTHR12305:SF81">
    <property type="entry name" value="PHOSPHATIDYLINOSITOL 3,4,5-TRISPHOSPHATE 3-PHOSPHATASE AND DUAL-SPECIFICITY PROTEIN PHOSPHATASE PTEN"/>
    <property type="match status" value="1"/>
</dbReference>
<evidence type="ECO:0000313" key="4">
    <source>
        <dbReference type="EMBL" id="VDO82691.1"/>
    </source>
</evidence>
<dbReference type="InterPro" id="IPR000387">
    <property type="entry name" value="Tyr_Pase_dom"/>
</dbReference>
<dbReference type="InterPro" id="IPR051281">
    <property type="entry name" value="Dual-spec_lipid-protein_phosph"/>
</dbReference>
<protein>
    <submittedName>
        <fullName evidence="4">Uncharacterized protein</fullName>
    </submittedName>
</protein>
<sequence length="184" mass="21559">MVVNFFLAVCYNTLHDQYHQRYYSLNAYHNFWLKLRRYLCDERDFNVCRFDGPVAKYPFSDHNAPQFEQIIALCEDVNEFLSQDPKNVVAINCKAGKGRTGVMVCACLLRLHDVMNAEEALKFYGEQRTDNGKGVTIPSQRRYVHYYDLFLKNNLEYHRIPIFLTAVRVCGLQYLPGSVFFFSP</sequence>
<evidence type="ECO:0000256" key="1">
    <source>
        <dbReference type="ARBA" id="ARBA00022801"/>
    </source>
</evidence>